<dbReference type="EMBL" id="JAVRQU010000004">
    <property type="protein sequence ID" value="KAK5704353.1"/>
    <property type="molecule type" value="Genomic_DNA"/>
</dbReference>
<evidence type="ECO:0000256" key="1">
    <source>
        <dbReference type="SAM" id="Phobius"/>
    </source>
</evidence>
<gene>
    <name evidence="2" type="ORF">LTR97_003371</name>
</gene>
<feature type="transmembrane region" description="Helical" evidence="1">
    <location>
        <begin position="6"/>
        <end position="23"/>
    </location>
</feature>
<keyword evidence="1" id="KW-0812">Transmembrane</keyword>
<protein>
    <submittedName>
        <fullName evidence="2">Uncharacterized protein</fullName>
    </submittedName>
</protein>
<name>A0AAN7ZVB0_9PEZI</name>
<reference evidence="2" key="1">
    <citation type="submission" date="2023-08" db="EMBL/GenBank/DDBJ databases">
        <title>Black Yeasts Isolated from many extreme environments.</title>
        <authorList>
            <person name="Coleine C."/>
            <person name="Stajich J.E."/>
            <person name="Selbmann L."/>
        </authorList>
    </citation>
    <scope>NUCLEOTIDE SEQUENCE</scope>
    <source>
        <strain evidence="2">CCFEE 5810</strain>
    </source>
</reference>
<proteinExistence type="predicted"/>
<comment type="caution">
    <text evidence="2">The sequence shown here is derived from an EMBL/GenBank/DDBJ whole genome shotgun (WGS) entry which is preliminary data.</text>
</comment>
<keyword evidence="1" id="KW-1133">Transmembrane helix</keyword>
<dbReference type="AlphaFoldDB" id="A0AAN7ZVB0"/>
<accession>A0AAN7ZVB0</accession>
<dbReference type="InterPro" id="IPR038883">
    <property type="entry name" value="AN11006-like"/>
</dbReference>
<evidence type="ECO:0000313" key="3">
    <source>
        <dbReference type="Proteomes" id="UP001310594"/>
    </source>
</evidence>
<dbReference type="Proteomes" id="UP001310594">
    <property type="component" value="Unassembled WGS sequence"/>
</dbReference>
<dbReference type="PANTHER" id="PTHR42085">
    <property type="entry name" value="F-BOX DOMAIN-CONTAINING PROTEIN"/>
    <property type="match status" value="1"/>
</dbReference>
<dbReference type="PANTHER" id="PTHR42085:SF1">
    <property type="entry name" value="F-BOX DOMAIN-CONTAINING PROTEIN"/>
    <property type="match status" value="1"/>
</dbReference>
<sequence length="217" mass="24548">MFQVSGITLIAGAMMAACLGFLLRHCCERLKLRLPMIHKLRSGRPRTSSALLNLPPELRNRIWEEALVSKKSPIAINKRTWEQPLLLRTCKQIRKEDGPMYYTLNTFAIAHTNLDFKPHARFCQNSAKFGLELPKMTCFEGPIGEAKWESLMLGVKAVHEGVIPYEYYHATIGVPAAAAGALQITGCLKGVDWWRVKSALSMYKFTVERNGNGWKWV</sequence>
<organism evidence="2 3">
    <name type="scientific">Elasticomyces elasticus</name>
    <dbReference type="NCBI Taxonomy" id="574655"/>
    <lineage>
        <taxon>Eukaryota</taxon>
        <taxon>Fungi</taxon>
        <taxon>Dikarya</taxon>
        <taxon>Ascomycota</taxon>
        <taxon>Pezizomycotina</taxon>
        <taxon>Dothideomycetes</taxon>
        <taxon>Dothideomycetidae</taxon>
        <taxon>Mycosphaerellales</taxon>
        <taxon>Teratosphaeriaceae</taxon>
        <taxon>Elasticomyces</taxon>
    </lineage>
</organism>
<keyword evidence="1" id="KW-0472">Membrane</keyword>
<evidence type="ECO:0000313" key="2">
    <source>
        <dbReference type="EMBL" id="KAK5704353.1"/>
    </source>
</evidence>